<evidence type="ECO:0000313" key="2">
    <source>
        <dbReference type="EMBL" id="GAC16098.1"/>
    </source>
</evidence>
<dbReference type="InterPro" id="IPR030395">
    <property type="entry name" value="GP_PDE_dom"/>
</dbReference>
<dbReference type="Gene3D" id="3.20.20.190">
    <property type="entry name" value="Phosphatidylinositol (PI) phosphodiesterase"/>
    <property type="match status" value="1"/>
</dbReference>
<dbReference type="EMBL" id="BAEN01000065">
    <property type="protein sequence ID" value="GAC16098.1"/>
    <property type="molecule type" value="Genomic_DNA"/>
</dbReference>
<evidence type="ECO:0000259" key="1">
    <source>
        <dbReference type="PROSITE" id="PS51704"/>
    </source>
</evidence>
<dbReference type="Pfam" id="PF03009">
    <property type="entry name" value="GDPD"/>
    <property type="match status" value="1"/>
</dbReference>
<reference evidence="2 3" key="1">
    <citation type="journal article" date="2017" name="Antonie Van Leeuwenhoek">
        <title>Rhizobium rhizosphaerae sp. nov., a novel species isolated from rice rhizosphere.</title>
        <authorList>
            <person name="Zhao J.J."/>
            <person name="Zhang J."/>
            <person name="Zhang R.J."/>
            <person name="Zhang C.W."/>
            <person name="Yin H.Q."/>
            <person name="Zhang X.X."/>
        </authorList>
    </citation>
    <scope>NUCLEOTIDE SEQUENCE [LARGE SCALE GENOMIC DNA]</scope>
    <source>
        <strain evidence="2 3">E3</strain>
    </source>
</reference>
<accession>K6YHJ5</accession>
<dbReference type="PANTHER" id="PTHR46211">
    <property type="entry name" value="GLYCEROPHOSPHORYL DIESTER PHOSPHODIESTERASE"/>
    <property type="match status" value="1"/>
</dbReference>
<keyword evidence="2" id="KW-0378">Hydrolase</keyword>
<sequence>MFIYAHRGASAMAPENTILAFETAISQKADGIEFDVFQHQNEFILIHDRWLHRTTNGIGHIESLLLEQIRLLDAGSGQSVPTLYEALKCIGHQCQINIEMKGIKDIPLLLNYVNNACQQFSIPADNILYSSFDHHLLKAIKCIKPNARIGALTASKPIDYAAFAEVLEAEYINADVTFVDKNFVYDAKSRGLKMGVYTVDQPEDLLRLQSWGVDAVFCNNPLNAKLALSEGV</sequence>
<dbReference type="Proteomes" id="UP000006334">
    <property type="component" value="Unassembled WGS sequence"/>
</dbReference>
<comment type="caution">
    <text evidence="2">The sequence shown here is derived from an EMBL/GenBank/DDBJ whole genome shotgun (WGS) entry which is preliminary data.</text>
</comment>
<evidence type="ECO:0000313" key="3">
    <source>
        <dbReference type="Proteomes" id="UP000006334"/>
    </source>
</evidence>
<dbReference type="InterPro" id="IPR017946">
    <property type="entry name" value="PLC-like_Pdiesterase_TIM-brl"/>
</dbReference>
<dbReference type="PANTHER" id="PTHR46211:SF1">
    <property type="entry name" value="GLYCEROPHOSPHODIESTER PHOSPHODIESTERASE, CYTOPLASMIC"/>
    <property type="match status" value="1"/>
</dbReference>
<dbReference type="eggNOG" id="COG0584">
    <property type="taxonomic scope" value="Bacteria"/>
</dbReference>
<dbReference type="SUPFAM" id="SSF51695">
    <property type="entry name" value="PLC-like phosphodiesterases"/>
    <property type="match status" value="1"/>
</dbReference>
<dbReference type="AlphaFoldDB" id="K6YHJ5"/>
<dbReference type="GO" id="GO:0008889">
    <property type="term" value="F:glycerophosphodiester phosphodiesterase activity"/>
    <property type="evidence" value="ECO:0007669"/>
    <property type="project" value="UniProtKB-EC"/>
</dbReference>
<dbReference type="OrthoDB" id="9795622at2"/>
<proteinExistence type="predicted"/>
<protein>
    <submittedName>
        <fullName evidence="2">Glycerophosphoryl diester phosphodiesterase</fullName>
        <ecNumber evidence="2">3.1.4.46</ecNumber>
    </submittedName>
</protein>
<organism evidence="2 3">
    <name type="scientific">Aliiglaciecola lipolytica E3</name>
    <dbReference type="NCBI Taxonomy" id="1127673"/>
    <lineage>
        <taxon>Bacteria</taxon>
        <taxon>Pseudomonadati</taxon>
        <taxon>Pseudomonadota</taxon>
        <taxon>Gammaproteobacteria</taxon>
        <taxon>Alteromonadales</taxon>
        <taxon>Alteromonadaceae</taxon>
        <taxon>Aliiglaciecola</taxon>
    </lineage>
</organism>
<dbReference type="STRING" id="1127673.GLIP_3484"/>
<dbReference type="GO" id="GO:0006629">
    <property type="term" value="P:lipid metabolic process"/>
    <property type="evidence" value="ECO:0007669"/>
    <property type="project" value="InterPro"/>
</dbReference>
<feature type="domain" description="GP-PDE" evidence="1">
    <location>
        <begin position="1"/>
        <end position="228"/>
    </location>
</feature>
<keyword evidence="3" id="KW-1185">Reference proteome</keyword>
<gene>
    <name evidence="2" type="primary">glpQ</name>
    <name evidence="2" type="ORF">GLIP_3484</name>
</gene>
<dbReference type="EC" id="3.1.4.46" evidence="2"/>
<dbReference type="RefSeq" id="WP_008845901.1">
    <property type="nucleotide sequence ID" value="NZ_BAEN01000065.1"/>
</dbReference>
<name>K6YHJ5_9ALTE</name>
<dbReference type="PROSITE" id="PS51704">
    <property type="entry name" value="GP_PDE"/>
    <property type="match status" value="1"/>
</dbReference>